<keyword evidence="2" id="KW-1185">Reference proteome</keyword>
<dbReference type="EMBL" id="BFAA01001844">
    <property type="protein sequence ID" value="GCB70744.1"/>
    <property type="molecule type" value="Genomic_DNA"/>
</dbReference>
<evidence type="ECO:0000313" key="1">
    <source>
        <dbReference type="EMBL" id="GCB70744.1"/>
    </source>
</evidence>
<evidence type="ECO:0008006" key="3">
    <source>
        <dbReference type="Google" id="ProtNLM"/>
    </source>
</evidence>
<accession>A0A401PC93</accession>
<dbReference type="Gene3D" id="3.30.420.10">
    <property type="entry name" value="Ribonuclease H-like superfamily/Ribonuclease H"/>
    <property type="match status" value="1"/>
</dbReference>
<organism evidence="1 2">
    <name type="scientific">Scyliorhinus torazame</name>
    <name type="common">Cloudy catshark</name>
    <name type="synonym">Catulus torazame</name>
    <dbReference type="NCBI Taxonomy" id="75743"/>
    <lineage>
        <taxon>Eukaryota</taxon>
        <taxon>Metazoa</taxon>
        <taxon>Chordata</taxon>
        <taxon>Craniata</taxon>
        <taxon>Vertebrata</taxon>
        <taxon>Chondrichthyes</taxon>
        <taxon>Elasmobranchii</taxon>
        <taxon>Galeomorphii</taxon>
        <taxon>Galeoidea</taxon>
        <taxon>Carcharhiniformes</taxon>
        <taxon>Scyliorhinidae</taxon>
        <taxon>Scyliorhinus</taxon>
    </lineage>
</organism>
<gene>
    <name evidence="1" type="ORF">scyTo_0005761</name>
</gene>
<sequence>MAWAVVDSKSVLIAGEQIPRNHSAQVAELIALTKVLEWGKGKRINVDTDSSNYTKQGIVCKLPGHNVVLTNLLESITIGHHEPTPYVEADDLAHTDDYQQIHRYIQKGLPRIPHLRADWEGLKEAKQIDHIWNKERELIKTHTEEAEELFKSQNFF</sequence>
<dbReference type="AlphaFoldDB" id="A0A401PC93"/>
<comment type="caution">
    <text evidence="1">The sequence shown here is derived from an EMBL/GenBank/DDBJ whole genome shotgun (WGS) entry which is preliminary data.</text>
</comment>
<proteinExistence type="predicted"/>
<reference evidence="1 2" key="1">
    <citation type="journal article" date="2018" name="Nat. Ecol. Evol.">
        <title>Shark genomes provide insights into elasmobranch evolution and the origin of vertebrates.</title>
        <authorList>
            <person name="Hara Y"/>
            <person name="Yamaguchi K"/>
            <person name="Onimaru K"/>
            <person name="Kadota M"/>
            <person name="Koyanagi M"/>
            <person name="Keeley SD"/>
            <person name="Tatsumi K"/>
            <person name="Tanaka K"/>
            <person name="Motone F"/>
            <person name="Kageyama Y"/>
            <person name="Nozu R"/>
            <person name="Adachi N"/>
            <person name="Nishimura O"/>
            <person name="Nakagawa R"/>
            <person name="Tanegashima C"/>
            <person name="Kiyatake I"/>
            <person name="Matsumoto R"/>
            <person name="Murakumo K"/>
            <person name="Nishida K"/>
            <person name="Terakita A"/>
            <person name="Kuratani S"/>
            <person name="Sato K"/>
            <person name="Hyodo S Kuraku.S."/>
        </authorList>
    </citation>
    <scope>NUCLEOTIDE SEQUENCE [LARGE SCALE GENOMIC DNA]</scope>
</reference>
<evidence type="ECO:0000313" key="2">
    <source>
        <dbReference type="Proteomes" id="UP000288216"/>
    </source>
</evidence>
<dbReference type="GO" id="GO:0003676">
    <property type="term" value="F:nucleic acid binding"/>
    <property type="evidence" value="ECO:0007669"/>
    <property type="project" value="InterPro"/>
</dbReference>
<name>A0A401PC93_SCYTO</name>
<dbReference type="Proteomes" id="UP000288216">
    <property type="component" value="Unassembled WGS sequence"/>
</dbReference>
<protein>
    <recommendedName>
        <fullName evidence="3">RNase H type-1 domain-containing protein</fullName>
    </recommendedName>
</protein>
<dbReference type="InterPro" id="IPR036397">
    <property type="entry name" value="RNaseH_sf"/>
</dbReference>